<dbReference type="EMBL" id="FNAI01000016">
    <property type="protein sequence ID" value="SDF32678.1"/>
    <property type="molecule type" value="Genomic_DNA"/>
</dbReference>
<feature type="transmembrane region" description="Helical" evidence="2">
    <location>
        <begin position="6"/>
        <end position="28"/>
    </location>
</feature>
<dbReference type="SUPFAM" id="SSF51182">
    <property type="entry name" value="RmlC-like cupins"/>
    <property type="match status" value="1"/>
</dbReference>
<dbReference type="Pfam" id="PF07883">
    <property type="entry name" value="Cupin_2"/>
    <property type="match status" value="1"/>
</dbReference>
<accession>A0A1G7K5Q8</accession>
<keyword evidence="5" id="KW-1185">Reference proteome</keyword>
<keyword evidence="2" id="KW-1133">Transmembrane helix</keyword>
<dbReference type="InterPro" id="IPR011051">
    <property type="entry name" value="RmlC_Cupin_sf"/>
</dbReference>
<evidence type="ECO:0000313" key="4">
    <source>
        <dbReference type="EMBL" id="SDF32678.1"/>
    </source>
</evidence>
<evidence type="ECO:0000313" key="5">
    <source>
        <dbReference type="Proteomes" id="UP000199072"/>
    </source>
</evidence>
<organism evidence="4 5">
    <name type="scientific">Mucilaginibacter pineti</name>
    <dbReference type="NCBI Taxonomy" id="1391627"/>
    <lineage>
        <taxon>Bacteria</taxon>
        <taxon>Pseudomonadati</taxon>
        <taxon>Bacteroidota</taxon>
        <taxon>Sphingobacteriia</taxon>
        <taxon>Sphingobacteriales</taxon>
        <taxon>Sphingobacteriaceae</taxon>
        <taxon>Mucilaginibacter</taxon>
    </lineage>
</organism>
<reference evidence="4 5" key="1">
    <citation type="submission" date="2016-10" db="EMBL/GenBank/DDBJ databases">
        <authorList>
            <person name="de Groot N.N."/>
        </authorList>
    </citation>
    <scope>NUCLEOTIDE SEQUENCE [LARGE SCALE GENOMIC DNA]</scope>
    <source>
        <strain evidence="4 5">47C3B</strain>
    </source>
</reference>
<feature type="domain" description="Cupin type-2" evidence="3">
    <location>
        <begin position="78"/>
        <end position="142"/>
    </location>
</feature>
<keyword evidence="2" id="KW-0812">Transmembrane</keyword>
<dbReference type="Proteomes" id="UP000199072">
    <property type="component" value="Unassembled WGS sequence"/>
</dbReference>
<dbReference type="InterPro" id="IPR014710">
    <property type="entry name" value="RmlC-like_jellyroll"/>
</dbReference>
<evidence type="ECO:0000256" key="1">
    <source>
        <dbReference type="ARBA" id="ARBA00022723"/>
    </source>
</evidence>
<dbReference type="STRING" id="1391627.SAMN05216464_1169"/>
<protein>
    <submittedName>
        <fullName evidence="4">Cupin domain-containing protein</fullName>
    </submittedName>
</protein>
<evidence type="ECO:0000256" key="2">
    <source>
        <dbReference type="SAM" id="Phobius"/>
    </source>
</evidence>
<dbReference type="InterPro" id="IPR051610">
    <property type="entry name" value="GPI/OXD"/>
</dbReference>
<proteinExistence type="predicted"/>
<dbReference type="Gene3D" id="2.60.120.10">
    <property type="entry name" value="Jelly Rolls"/>
    <property type="match status" value="1"/>
</dbReference>
<keyword evidence="2" id="KW-0472">Membrane</keyword>
<dbReference type="AlphaFoldDB" id="A0A1G7K5Q8"/>
<dbReference type="InterPro" id="IPR013096">
    <property type="entry name" value="Cupin_2"/>
</dbReference>
<dbReference type="GO" id="GO:0046872">
    <property type="term" value="F:metal ion binding"/>
    <property type="evidence" value="ECO:0007669"/>
    <property type="project" value="UniProtKB-KW"/>
</dbReference>
<sequence>MKTRFHLPTFLITLSLTSVIFLAGFAFIKQPDKGFIIDHEKDVMTEQDGSHNGGGKTTAFLFFEKFKNAKMAFRKRILHPGSSIGYHLHEQQEIYYILNGNGILKMNGKDIAVSTGDAILTLPGSSHGLKPAGNQDLSVLITYQN</sequence>
<gene>
    <name evidence="4" type="ORF">SAMN05216464_1169</name>
</gene>
<evidence type="ECO:0000259" key="3">
    <source>
        <dbReference type="Pfam" id="PF07883"/>
    </source>
</evidence>
<dbReference type="RefSeq" id="WP_091154537.1">
    <property type="nucleotide sequence ID" value="NZ_FNAI01000016.1"/>
</dbReference>
<name>A0A1G7K5Q8_9SPHI</name>
<keyword evidence="1" id="KW-0479">Metal-binding</keyword>
<dbReference type="PANTHER" id="PTHR35848">
    <property type="entry name" value="OXALATE-BINDING PROTEIN"/>
    <property type="match status" value="1"/>
</dbReference>
<dbReference type="PANTHER" id="PTHR35848:SF6">
    <property type="entry name" value="CUPIN TYPE-2 DOMAIN-CONTAINING PROTEIN"/>
    <property type="match status" value="1"/>
</dbReference>
<dbReference type="OrthoDB" id="9797047at2"/>